<feature type="coiled-coil region" evidence="2">
    <location>
        <begin position="334"/>
        <end position="482"/>
    </location>
</feature>
<feature type="coiled-coil region" evidence="2">
    <location>
        <begin position="1284"/>
        <end position="1359"/>
    </location>
</feature>
<reference evidence="5 6" key="2">
    <citation type="submission" date="2018-11" db="EMBL/GenBank/DDBJ databases">
        <authorList>
            <consortium name="Pathogen Informatics"/>
        </authorList>
    </citation>
    <scope>NUCLEOTIDE SEQUENCE [LARGE SCALE GENOMIC DNA]</scope>
</reference>
<dbReference type="InterPro" id="IPR055167">
    <property type="entry name" value="Rootletin-like_CC"/>
</dbReference>
<evidence type="ECO:0000313" key="5">
    <source>
        <dbReference type="EMBL" id="VDM37926.1"/>
    </source>
</evidence>
<keyword evidence="6" id="KW-1185">Reference proteome</keyword>
<proteinExistence type="predicted"/>
<dbReference type="Proteomes" id="UP000050794">
    <property type="component" value="Unassembled WGS sequence"/>
</dbReference>
<dbReference type="GO" id="GO:0003682">
    <property type="term" value="F:chromatin binding"/>
    <property type="evidence" value="ECO:0007669"/>
    <property type="project" value="TreeGrafter"/>
</dbReference>
<dbReference type="WBParaSite" id="TCNE_0000660501-mRNA-1">
    <property type="protein sequence ID" value="TCNE_0000660501-mRNA-1"/>
    <property type="gene ID" value="TCNE_0000660501"/>
</dbReference>
<feature type="coiled-coil region" evidence="2">
    <location>
        <begin position="1388"/>
        <end position="1415"/>
    </location>
</feature>
<dbReference type="GO" id="GO:0000785">
    <property type="term" value="C:chromatin"/>
    <property type="evidence" value="ECO:0007669"/>
    <property type="project" value="TreeGrafter"/>
</dbReference>
<feature type="domain" description="Rootletin-like coiled-coil" evidence="3">
    <location>
        <begin position="47"/>
        <end position="192"/>
    </location>
</feature>
<dbReference type="GO" id="GO:0000793">
    <property type="term" value="C:condensed chromosome"/>
    <property type="evidence" value="ECO:0007669"/>
    <property type="project" value="TreeGrafter"/>
</dbReference>
<dbReference type="Gene3D" id="1.20.5.340">
    <property type="match status" value="1"/>
</dbReference>
<dbReference type="Pfam" id="PF24423">
    <property type="entry name" value="OVT1"/>
    <property type="match status" value="1"/>
</dbReference>
<evidence type="ECO:0000313" key="7">
    <source>
        <dbReference type="WBParaSite" id="TCNE_0000660501-mRNA-1"/>
    </source>
</evidence>
<dbReference type="Pfam" id="PF24627">
    <property type="entry name" value="PUMA_CC"/>
    <property type="match status" value="1"/>
</dbReference>
<dbReference type="Gene3D" id="1.10.287.1490">
    <property type="match status" value="3"/>
</dbReference>
<evidence type="ECO:0000256" key="2">
    <source>
        <dbReference type="SAM" id="Coils"/>
    </source>
</evidence>
<dbReference type="GO" id="GO:0000796">
    <property type="term" value="C:condensin complex"/>
    <property type="evidence" value="ECO:0007669"/>
    <property type="project" value="TreeGrafter"/>
</dbReference>
<evidence type="ECO:0000259" key="4">
    <source>
        <dbReference type="Pfam" id="PF24627"/>
    </source>
</evidence>
<gene>
    <name evidence="5" type="ORF">TCNE_LOCUS6605</name>
</gene>
<feature type="coiled-coil region" evidence="2">
    <location>
        <begin position="1222"/>
        <end position="1256"/>
    </location>
</feature>
<dbReference type="SUPFAM" id="SSF90257">
    <property type="entry name" value="Myosin rod fragments"/>
    <property type="match status" value="1"/>
</dbReference>
<name>A0A183UDN5_TOXCA</name>
<feature type="coiled-coil region" evidence="2">
    <location>
        <begin position="100"/>
        <end position="134"/>
    </location>
</feature>
<dbReference type="InterPro" id="IPR057531">
    <property type="entry name" value="PUMA/OVT1_CC"/>
</dbReference>
<evidence type="ECO:0000256" key="1">
    <source>
        <dbReference type="ARBA" id="ARBA00023054"/>
    </source>
</evidence>
<feature type="coiled-coil region" evidence="2">
    <location>
        <begin position="1444"/>
        <end position="1705"/>
    </location>
</feature>
<dbReference type="PANTHER" id="PTHR43941:SF1">
    <property type="entry name" value="STRUCTURAL MAINTENANCE OF CHROMOSOMES PROTEIN 2"/>
    <property type="match status" value="1"/>
</dbReference>
<keyword evidence="1 2" id="KW-0175">Coiled coil</keyword>
<evidence type="ECO:0000259" key="3">
    <source>
        <dbReference type="Pfam" id="PF15035"/>
    </source>
</evidence>
<feature type="coiled-coil region" evidence="2">
    <location>
        <begin position="810"/>
        <end position="965"/>
    </location>
</feature>
<sequence>MSSTSAVASGFASGRLDRVQGELSSFKKRIDANTEEQRSDMNIGCWQVEDYRRRIAEIESQIANQKADEVVSFNIGETIDTWTPPFQVVAGADLEVSRRLEEERRRNEDLRLQIAQLQAENQRIRQQFDITLQDKERSYQIRERNLAQYLSEEQKKMMDLWTELQQVRRQCADYKEQTVRDLENQRNELAKVMRNIGGVARQLNITSTYDESGAIVGQDTTLMEALQRFREQQALPAGASMEDYDALMKKYEEAIERIVHMESGGDVSSGKIAALEAELRRTRERLAESQEVLRKLHDLTKESDKDLNKRARSLSPAGQYAVPSQVLRSVRYAVRSRDNEIMQLQRKLKNADMQINELVARFENAEEARRRLEKQLADAKRDISVQVKAVEDANREVRRLEERLHGVDSEKNVAENARKHLEEEMRRMKLMFDQTAADGERKALEDAEAQMRLVEEEYKNRITELTRRIDALLEDNKHLKGDLTVVRDKFRNLEIDYNSTLRKLDEKDQALRHLDDLKSDLLKDLENQRARFDAVTSELDSLQANFSATTKNTVAIEMTVKEIKQQRDDITKQKDDLGRQLADVLNRMDLEIKKREDIEKASLSKLKLKFLASISHGFYFALGHISEVEKLKSVITDYESQLMMLRRHNDDLDTQLKTSQAKITTLENSIASAQKEIAKLTELNGKLQKEKNDIMSLKQKADVELDAVRDRLRKVEQEVEKLKAENKAVNESEEKAKMLLKEESKKVYLLERELQEAKAEIDQLRRRLSQLDQENKERLEYALRTTKGPSDRSDVYETTEITEVRIKELGDKYKLDLEKLENDRDELLRRVQLLQDELTEKQHTIDRQHREIDDLRNQYETEIERLNTDISNLETKHRNELDDERDQHNREVEALKASEDDLRAKVAVLEKKLHDALERQKTLEKELVDWEEKYDVINKELQKVRDELEIVRLDAEKEIEKWKSETYKAQAELKGLEVANETLRSQLASGNDRIASLNKTINEQAAKIRELNSYVRRLEEELADSKAAAATFEADLEKTAIRLRTVEEQYAELQLDNNKLRSEIDLLNRQIDVLKNTNASNASEIERLKKKVMQLTDTSKQQSEELDKLRNERDQLEKAYREKTKQVEQLTEMVKTLETKLARTRHELQDLSDKLTATETERNALRSEVKKLQQELQFGKDQMHRKTDEFHAALDDLANAHRASEDGRVNALQDLEMRKFEISDLQSRLDNSEQRLAALQQEYINADKERELLNDSLRRFQSVISRTVMLDGDRVDIHSIDVHVQKLLSRVDKLERERNEYRDSLDRLKQKTGESHAVNTHETLFKSVEERITDAQDEKRAAEAKLASAKQLLRSQEEALKLRDDERRQMKSKIVAFELETRGKEAQIRHLNELLKTLRSDLNNAQNEIRGLREHEGQWDTSKIQLESKIRDHDGEEHRVKMLISNFETEKQSLHDSLKKLTLELQASEGKNADLKDDADRLKKDLAKAERVEVDLRRTLEEQTRLAREGQHLREQLIMAQNDLTNANNRKQQLESELLNVRSELRDQKQHLHDANNRISDLQRQLQDANNDRNRLNDRINGLERTISTLRNTENDLRHQLSAASGDRRALQGELDDLRRRMGQFEIERKTAHAKIEELTQIRITLIKKIEILETEKRSAETIISETASQREEIERSLNALERENKELTRSCAQLQQQIAQLELDNGNRLIQLTNKQKEEHDRFVQSVKAEKAQVERVIQNRDRAHKNHIMQLESQLAMLREQLNSERLRRRDFSDRVYVSDVTKVGGSVYAGLGTISGVSYPQTGSFDYAVGNQSAFSSIHASQPPAVYSPAGSDVYRTSATTVSLREPADTTQETYTTTYRTSSLSQSAGLISALGERYEPSAFDLGDSG</sequence>
<accession>A0A183UDN5</accession>
<organism evidence="6 7">
    <name type="scientific">Toxocara canis</name>
    <name type="common">Canine roundworm</name>
    <dbReference type="NCBI Taxonomy" id="6265"/>
    <lineage>
        <taxon>Eukaryota</taxon>
        <taxon>Metazoa</taxon>
        <taxon>Ecdysozoa</taxon>
        <taxon>Nematoda</taxon>
        <taxon>Chromadorea</taxon>
        <taxon>Rhabditida</taxon>
        <taxon>Spirurina</taxon>
        <taxon>Ascaridomorpha</taxon>
        <taxon>Ascaridoidea</taxon>
        <taxon>Toxocaridae</taxon>
        <taxon>Toxocara</taxon>
    </lineage>
</organism>
<reference evidence="7" key="1">
    <citation type="submission" date="2016-06" db="UniProtKB">
        <authorList>
            <consortium name="WormBaseParasite"/>
        </authorList>
    </citation>
    <scope>IDENTIFICATION</scope>
</reference>
<feature type="coiled-coil region" evidence="2">
    <location>
        <begin position="16"/>
        <end position="68"/>
    </location>
</feature>
<feature type="coiled-coil region" evidence="2">
    <location>
        <begin position="1001"/>
        <end position="1189"/>
    </location>
</feature>
<protein>
    <submittedName>
        <fullName evidence="7">E3 ubiquitin protein ligase</fullName>
    </submittedName>
</protein>
<feature type="domain" description="PUMA/OVT1 coiled-coil region" evidence="4">
    <location>
        <begin position="339"/>
        <end position="412"/>
    </location>
</feature>
<dbReference type="EMBL" id="UYWY01019520">
    <property type="protein sequence ID" value="VDM37926.1"/>
    <property type="molecule type" value="Genomic_DNA"/>
</dbReference>
<dbReference type="GO" id="GO:0007076">
    <property type="term" value="P:mitotic chromosome condensation"/>
    <property type="evidence" value="ECO:0007669"/>
    <property type="project" value="TreeGrafter"/>
</dbReference>
<feature type="coiled-coil region" evidence="2">
    <location>
        <begin position="272"/>
        <end position="299"/>
    </location>
</feature>
<dbReference type="Pfam" id="PF15035">
    <property type="entry name" value="Rootletin"/>
    <property type="match status" value="1"/>
</dbReference>
<feature type="coiled-coil region" evidence="2">
    <location>
        <begin position="511"/>
        <end position="580"/>
    </location>
</feature>
<dbReference type="PANTHER" id="PTHR43941">
    <property type="entry name" value="STRUCTURAL MAINTENANCE OF CHROMOSOMES PROTEIN 2"/>
    <property type="match status" value="1"/>
</dbReference>
<evidence type="ECO:0000313" key="6">
    <source>
        <dbReference type="Proteomes" id="UP000050794"/>
    </source>
</evidence>
<feature type="coiled-coil region" evidence="2">
    <location>
        <begin position="628"/>
        <end position="781"/>
    </location>
</feature>